<dbReference type="Pfam" id="PF12705">
    <property type="entry name" value="PDDEXK_1"/>
    <property type="match status" value="1"/>
</dbReference>
<dbReference type="InterPro" id="IPR011604">
    <property type="entry name" value="PDDEXK-like_dom_sf"/>
</dbReference>
<dbReference type="PANTHER" id="PTHR11070:SF2">
    <property type="entry name" value="ATP-DEPENDENT DNA HELICASE SRS2"/>
    <property type="match status" value="1"/>
</dbReference>
<dbReference type="Pfam" id="PF00580">
    <property type="entry name" value="UvrD-helicase"/>
    <property type="match status" value="1"/>
</dbReference>
<evidence type="ECO:0000256" key="13">
    <source>
        <dbReference type="ARBA" id="ARBA00034808"/>
    </source>
</evidence>
<feature type="domain" description="UvrD-like helicase ATP-binding" evidence="16">
    <location>
        <begin position="2"/>
        <end position="298"/>
    </location>
</feature>
<dbReference type="InterPro" id="IPR000212">
    <property type="entry name" value="DNA_helicase_UvrD/REP"/>
</dbReference>
<dbReference type="EC" id="5.6.2.4" evidence="13"/>
<gene>
    <name evidence="18" type="ORF">ACFPJ4_00330</name>
</gene>
<dbReference type="InterPro" id="IPR014016">
    <property type="entry name" value="UvrD-like_ATP-bd"/>
</dbReference>
<dbReference type="PANTHER" id="PTHR11070">
    <property type="entry name" value="UVRD / RECB / PCRA DNA HELICASE FAMILY MEMBER"/>
    <property type="match status" value="1"/>
</dbReference>
<evidence type="ECO:0000256" key="8">
    <source>
        <dbReference type="ARBA" id="ARBA00022840"/>
    </source>
</evidence>
<comment type="catalytic activity">
    <reaction evidence="12">
        <text>Couples ATP hydrolysis with the unwinding of duplex DNA by translocating in the 3'-5' direction.</text>
        <dbReference type="EC" id="5.6.2.4"/>
    </reaction>
</comment>
<organism evidence="18 19">
    <name type="scientific">Lysinimonas soli</name>
    <dbReference type="NCBI Taxonomy" id="1074233"/>
    <lineage>
        <taxon>Bacteria</taxon>
        <taxon>Bacillati</taxon>
        <taxon>Actinomycetota</taxon>
        <taxon>Actinomycetes</taxon>
        <taxon>Micrococcales</taxon>
        <taxon>Microbacteriaceae</taxon>
        <taxon>Lysinimonas</taxon>
    </lineage>
</organism>
<comment type="caution">
    <text evidence="18">The sequence shown here is derived from an EMBL/GenBank/DDBJ whole genome shotgun (WGS) entry which is preliminary data.</text>
</comment>
<dbReference type="Gene3D" id="3.90.320.10">
    <property type="match status" value="1"/>
</dbReference>
<sequence length="929" mass="104168">MSMYTVAQQAAIEELDAPLQLIACAGSGKTQVISQRISRILGRPDVAPGNIVAFTFTEKAAAELKERIHRIVREEHGDVTGLAEMYIGTMHGYALNLLQTYVPEAFKYGVLTDVTQRLLIDRESTKSGLTTCPTTAPSRPTLWRYVDSKLYMQVLSILQEDQVDFDLVPEGVSDSLQSYVELLTRRKYFDYTAMIANAVAFLESDPDDDDLTIPERELLRHIRTDIKYVVVDEYQDVNPLQEKLIAGLVRWGANLCVVGDDDQTIYQWRGSEVSNILTFANRHEAVRTIELSDNFRSSKGIVRLGRTIAEWLPDAERLPKAMEYASHQQWALGDILALEFQDPDAEANWIADRIHALRGMPFTDTPDASPRGLSWSDCAVLFRTVKDAEPLVDELRRRGVPYIIKGLARLFEAPEIQALVGMFRFMVGEITEADLVGFFDTADLLADKNLLRRGIRILTEGANFDRGGRWGTYNIQRLYLDVLEALDVNEATIPGAPARAELVMYQLGKFSQAISDFEAIYFASDPARKYEAFVRFLTDERQAPSYYEEADDDSGYATPDAVTITTVHRSKGMQWPAVFVPCLRKNRFPMRTMGGINPFHVIPVEAVPNGARYRGGLSEETRLFYVAVTRAQKYLALSWAPIAANQQARRQSDFFRDISGSDWVVTADPGLPDRERLEPSPKSETPAITISFSELKYLLECPYSFKLRFMYGFNPPIHEALGYGKGLHDALAEMHKRALAGDLPSKAEVVDLVDRHLHTPYAYPALREQLHAAAVKALDRYFDEHGEDLTRTEHSEKQIEVVVAPGVTIDGRIDLIKRLETDEIAIVDFKSTEDAQKTSMTRDQLSVYALGYEELTGHSADRIQVLNLDDKGDHLNEAVSPALLAAIQSKIEIVASDIRGNHFACGHDHSRDTAYNDLAWLATGAPAEA</sequence>
<keyword evidence="19" id="KW-1185">Reference proteome</keyword>
<evidence type="ECO:0000256" key="14">
    <source>
        <dbReference type="ARBA" id="ARBA00048988"/>
    </source>
</evidence>
<dbReference type="EMBL" id="JBHSMG010000001">
    <property type="protein sequence ID" value="MFC5500677.1"/>
    <property type="molecule type" value="Genomic_DNA"/>
</dbReference>
<accession>A0ABW0NMS4</accession>
<keyword evidence="3 15" id="KW-0547">Nucleotide-binding</keyword>
<keyword evidence="4" id="KW-0227">DNA damage</keyword>
<dbReference type="InterPro" id="IPR013986">
    <property type="entry name" value="DExx_box_DNA_helicase_dom_sf"/>
</dbReference>
<feature type="binding site" evidence="15">
    <location>
        <begin position="23"/>
        <end position="30"/>
    </location>
    <ligand>
        <name>ATP</name>
        <dbReference type="ChEBI" id="CHEBI:30616"/>
    </ligand>
</feature>
<keyword evidence="11" id="KW-0413">Isomerase</keyword>
<evidence type="ECO:0000256" key="11">
    <source>
        <dbReference type="ARBA" id="ARBA00023235"/>
    </source>
</evidence>
<evidence type="ECO:0000259" key="16">
    <source>
        <dbReference type="PROSITE" id="PS51198"/>
    </source>
</evidence>
<keyword evidence="10" id="KW-0234">DNA repair</keyword>
<dbReference type="PROSITE" id="PS51217">
    <property type="entry name" value="UVRD_HELICASE_CTER"/>
    <property type="match status" value="1"/>
</dbReference>
<dbReference type="Gene3D" id="1.10.486.10">
    <property type="entry name" value="PCRA, domain 4"/>
    <property type="match status" value="1"/>
</dbReference>
<evidence type="ECO:0000256" key="9">
    <source>
        <dbReference type="ARBA" id="ARBA00023125"/>
    </source>
</evidence>
<comment type="similarity">
    <text evidence="1">Belongs to the helicase family. UvrD subfamily.</text>
</comment>
<dbReference type="InterPro" id="IPR038726">
    <property type="entry name" value="PDDEXK_AddAB-type"/>
</dbReference>
<evidence type="ECO:0000256" key="3">
    <source>
        <dbReference type="ARBA" id="ARBA00022741"/>
    </source>
</evidence>
<protein>
    <recommendedName>
        <fullName evidence="13">DNA 3'-5' helicase</fullName>
        <ecNumber evidence="13">5.6.2.4</ecNumber>
    </recommendedName>
</protein>
<evidence type="ECO:0000313" key="19">
    <source>
        <dbReference type="Proteomes" id="UP001596039"/>
    </source>
</evidence>
<evidence type="ECO:0000256" key="7">
    <source>
        <dbReference type="ARBA" id="ARBA00022839"/>
    </source>
</evidence>
<dbReference type="Gene3D" id="1.10.10.160">
    <property type="match status" value="1"/>
</dbReference>
<dbReference type="PROSITE" id="PS51198">
    <property type="entry name" value="UVRD_HELICASE_ATP_BIND"/>
    <property type="match status" value="1"/>
</dbReference>
<evidence type="ECO:0000256" key="5">
    <source>
        <dbReference type="ARBA" id="ARBA00022801"/>
    </source>
</evidence>
<dbReference type="Gene3D" id="3.40.50.300">
    <property type="entry name" value="P-loop containing nucleotide triphosphate hydrolases"/>
    <property type="match status" value="3"/>
</dbReference>
<evidence type="ECO:0000256" key="10">
    <source>
        <dbReference type="ARBA" id="ARBA00023204"/>
    </source>
</evidence>
<keyword evidence="8 15" id="KW-0067">ATP-binding</keyword>
<keyword evidence="9" id="KW-0238">DNA-binding</keyword>
<dbReference type="Proteomes" id="UP001596039">
    <property type="component" value="Unassembled WGS sequence"/>
</dbReference>
<proteinExistence type="inferred from homology"/>
<feature type="domain" description="UvrD-like helicase C-terminal" evidence="17">
    <location>
        <begin position="274"/>
        <end position="572"/>
    </location>
</feature>
<evidence type="ECO:0000256" key="4">
    <source>
        <dbReference type="ARBA" id="ARBA00022763"/>
    </source>
</evidence>
<dbReference type="InterPro" id="IPR027417">
    <property type="entry name" value="P-loop_NTPase"/>
</dbReference>
<dbReference type="InterPro" id="IPR014017">
    <property type="entry name" value="DNA_helicase_UvrD-like_C"/>
</dbReference>
<evidence type="ECO:0000256" key="2">
    <source>
        <dbReference type="ARBA" id="ARBA00022722"/>
    </source>
</evidence>
<evidence type="ECO:0000256" key="1">
    <source>
        <dbReference type="ARBA" id="ARBA00009922"/>
    </source>
</evidence>
<dbReference type="CDD" id="cd17932">
    <property type="entry name" value="DEXQc_UvrD"/>
    <property type="match status" value="1"/>
</dbReference>
<name>A0ABW0NMS4_9MICO</name>
<reference evidence="19" key="1">
    <citation type="journal article" date="2019" name="Int. J. Syst. Evol. Microbiol.">
        <title>The Global Catalogue of Microorganisms (GCM) 10K type strain sequencing project: providing services to taxonomists for standard genome sequencing and annotation.</title>
        <authorList>
            <consortium name="The Broad Institute Genomics Platform"/>
            <consortium name="The Broad Institute Genome Sequencing Center for Infectious Disease"/>
            <person name="Wu L."/>
            <person name="Ma J."/>
        </authorList>
    </citation>
    <scope>NUCLEOTIDE SEQUENCE [LARGE SCALE GENOMIC DNA]</scope>
    <source>
        <strain evidence="19">CGMCC 4.6997</strain>
    </source>
</reference>
<comment type="catalytic activity">
    <reaction evidence="14">
        <text>ATP + H2O = ADP + phosphate + H(+)</text>
        <dbReference type="Rhea" id="RHEA:13065"/>
        <dbReference type="ChEBI" id="CHEBI:15377"/>
        <dbReference type="ChEBI" id="CHEBI:15378"/>
        <dbReference type="ChEBI" id="CHEBI:30616"/>
        <dbReference type="ChEBI" id="CHEBI:43474"/>
        <dbReference type="ChEBI" id="CHEBI:456216"/>
        <dbReference type="EC" id="5.6.2.4"/>
    </reaction>
</comment>
<dbReference type="GO" id="GO:0004386">
    <property type="term" value="F:helicase activity"/>
    <property type="evidence" value="ECO:0007669"/>
    <property type="project" value="UniProtKB-KW"/>
</dbReference>
<evidence type="ECO:0000256" key="6">
    <source>
        <dbReference type="ARBA" id="ARBA00022806"/>
    </source>
</evidence>
<keyword evidence="2" id="KW-0540">Nuclease</keyword>
<keyword evidence="6 15" id="KW-0347">Helicase</keyword>
<dbReference type="Pfam" id="PF13361">
    <property type="entry name" value="UvrD_C"/>
    <property type="match status" value="2"/>
</dbReference>
<dbReference type="RefSeq" id="WP_386738271.1">
    <property type="nucleotide sequence ID" value="NZ_JBHSMG010000001.1"/>
</dbReference>
<keyword evidence="7" id="KW-0269">Exonuclease</keyword>
<evidence type="ECO:0000256" key="15">
    <source>
        <dbReference type="PROSITE-ProRule" id="PRU00560"/>
    </source>
</evidence>
<evidence type="ECO:0000256" key="12">
    <source>
        <dbReference type="ARBA" id="ARBA00034617"/>
    </source>
</evidence>
<evidence type="ECO:0000259" key="17">
    <source>
        <dbReference type="PROSITE" id="PS51217"/>
    </source>
</evidence>
<dbReference type="SUPFAM" id="SSF52540">
    <property type="entry name" value="P-loop containing nucleoside triphosphate hydrolases"/>
    <property type="match status" value="1"/>
</dbReference>
<keyword evidence="5 15" id="KW-0378">Hydrolase</keyword>
<evidence type="ECO:0000313" key="18">
    <source>
        <dbReference type="EMBL" id="MFC5500677.1"/>
    </source>
</evidence>